<dbReference type="Proteomes" id="UP000275012">
    <property type="component" value="Unassembled WGS sequence"/>
</dbReference>
<dbReference type="EMBL" id="RFLY01000004">
    <property type="protein sequence ID" value="RMH93806.1"/>
    <property type="molecule type" value="Genomic_DNA"/>
</dbReference>
<comment type="caution">
    <text evidence="1">The sequence shown here is derived from an EMBL/GenBank/DDBJ whole genome shotgun (WGS) entry which is preliminary data.</text>
</comment>
<dbReference type="AlphaFoldDB" id="A0A3M2HVP6"/>
<proteinExistence type="predicted"/>
<sequence length="89" mass="9649">MTTPGTRFGKNDTIYASINTSGDGAGKKIAAKWTFQDGQTVHEESRDMTGADTTYEFHVANPKGWPAGKYKVDVSMDGGAAQSREFEVK</sequence>
<accession>A0A3M2HVP6</accession>
<evidence type="ECO:0008006" key="3">
    <source>
        <dbReference type="Google" id="ProtNLM"/>
    </source>
</evidence>
<evidence type="ECO:0000313" key="1">
    <source>
        <dbReference type="EMBL" id="RMH93806.1"/>
    </source>
</evidence>
<protein>
    <recommendedName>
        <fullName evidence="3">PKD domain-containing protein</fullName>
    </recommendedName>
</protein>
<keyword evidence="2" id="KW-1185">Reference proteome</keyword>
<evidence type="ECO:0000313" key="2">
    <source>
        <dbReference type="Proteomes" id="UP000275012"/>
    </source>
</evidence>
<name>A0A3M2HVP6_9GAMM</name>
<organism evidence="1 2">
    <name type="scientific">Solilutibacter pythonis</name>
    <dbReference type="NCBI Taxonomy" id="2483112"/>
    <lineage>
        <taxon>Bacteria</taxon>
        <taxon>Pseudomonadati</taxon>
        <taxon>Pseudomonadota</taxon>
        <taxon>Gammaproteobacteria</taxon>
        <taxon>Lysobacterales</taxon>
        <taxon>Lysobacteraceae</taxon>
        <taxon>Solilutibacter</taxon>
    </lineage>
</organism>
<gene>
    <name evidence="1" type="ORF">EBB59_03940</name>
</gene>
<reference evidence="1 2" key="1">
    <citation type="submission" date="2018-10" db="EMBL/GenBank/DDBJ databases">
        <title>Proposal of Lysobacter pythonis sp. nov. isolated from royal pythons (Python regius).</title>
        <authorList>
            <person name="Hans-Juergen B."/>
            <person name="Huptas C."/>
            <person name="Sandra B."/>
            <person name="Igor L."/>
            <person name="Joachim S."/>
            <person name="Siegfried S."/>
            <person name="Mareike W."/>
            <person name="Peter K."/>
        </authorList>
    </citation>
    <scope>NUCLEOTIDE SEQUENCE [LARGE SCALE GENOMIC DNA]</scope>
    <source>
        <strain evidence="1 2">4284/11</strain>
    </source>
</reference>